<feature type="repeat" description="TPR" evidence="1">
    <location>
        <begin position="71"/>
        <end position="104"/>
    </location>
</feature>
<dbReference type="InterPro" id="IPR041656">
    <property type="entry name" value="TPR_5"/>
</dbReference>
<organism evidence="3 4">
    <name type="scientific">Viridibacillus soli</name>
    <dbReference type="NCBI Taxonomy" id="2798301"/>
    <lineage>
        <taxon>Bacteria</taxon>
        <taxon>Bacillati</taxon>
        <taxon>Bacillota</taxon>
        <taxon>Bacilli</taxon>
        <taxon>Bacillales</taxon>
        <taxon>Caryophanaceae</taxon>
        <taxon>Viridibacillus</taxon>
    </lineage>
</organism>
<evidence type="ECO:0000256" key="1">
    <source>
        <dbReference type="PROSITE-ProRule" id="PRU00339"/>
    </source>
</evidence>
<dbReference type="InterPro" id="IPR019734">
    <property type="entry name" value="TPR_rpt"/>
</dbReference>
<dbReference type="Proteomes" id="UP000618943">
    <property type="component" value="Unassembled WGS sequence"/>
</dbReference>
<comment type="caution">
    <text evidence="3">The sequence shown here is derived from an EMBL/GenBank/DDBJ whole genome shotgun (WGS) entry which is preliminary data.</text>
</comment>
<gene>
    <name evidence="3" type="ORF">JFL43_20935</name>
</gene>
<dbReference type="SUPFAM" id="SSF48452">
    <property type="entry name" value="TPR-like"/>
    <property type="match status" value="1"/>
</dbReference>
<dbReference type="RefSeq" id="WP_200750550.1">
    <property type="nucleotide sequence ID" value="NZ_JAEOAH010000057.1"/>
</dbReference>
<dbReference type="EMBL" id="JAEOAH010000057">
    <property type="protein sequence ID" value="MBK3497246.1"/>
    <property type="molecule type" value="Genomic_DNA"/>
</dbReference>
<keyword evidence="4" id="KW-1185">Reference proteome</keyword>
<protein>
    <submittedName>
        <fullName evidence="3">Tetratricopeptide repeat protein</fullName>
    </submittedName>
</protein>
<feature type="domain" description="Tetratrico peptide repeat group 5" evidence="2">
    <location>
        <begin position="37"/>
        <end position="154"/>
    </location>
</feature>
<dbReference type="Gene3D" id="1.25.40.10">
    <property type="entry name" value="Tetratricopeptide repeat domain"/>
    <property type="match status" value="1"/>
</dbReference>
<keyword evidence="1" id="KW-0802">TPR repeat</keyword>
<dbReference type="Pfam" id="PF12688">
    <property type="entry name" value="TPR_5"/>
    <property type="match status" value="1"/>
</dbReference>
<evidence type="ECO:0000313" key="4">
    <source>
        <dbReference type="Proteomes" id="UP000618943"/>
    </source>
</evidence>
<reference evidence="3 4" key="1">
    <citation type="submission" date="2020-12" db="EMBL/GenBank/DDBJ databases">
        <title>YIM B01967 draft genome.</title>
        <authorList>
            <person name="Yan X."/>
        </authorList>
    </citation>
    <scope>NUCLEOTIDE SEQUENCE [LARGE SCALE GENOMIC DNA]</scope>
    <source>
        <strain evidence="3 4">YIM B01967</strain>
    </source>
</reference>
<name>A0ABS1HCY2_9BACL</name>
<dbReference type="SMART" id="SM00028">
    <property type="entry name" value="TPR"/>
    <property type="match status" value="2"/>
</dbReference>
<accession>A0ABS1HCY2</accession>
<proteinExistence type="predicted"/>
<dbReference type="PROSITE" id="PS50005">
    <property type="entry name" value="TPR"/>
    <property type="match status" value="1"/>
</dbReference>
<evidence type="ECO:0000259" key="2">
    <source>
        <dbReference type="Pfam" id="PF12688"/>
    </source>
</evidence>
<evidence type="ECO:0000313" key="3">
    <source>
        <dbReference type="EMBL" id="MBK3497246.1"/>
    </source>
</evidence>
<dbReference type="InterPro" id="IPR011990">
    <property type="entry name" value="TPR-like_helical_dom_sf"/>
</dbReference>
<sequence length="159" mass="18500">MERLEKARKLRADNLLKESNQLMMNIHSDYVEDAYVNYQTAWSFDVLGLEKEAVPYYEKAISLGLDNHDERAAYLGLGSTYRTIGEYSKSEEVFQTGISKYPDYKVLQVFYAMTLFNLKKHDDSIEQLLDVVISSAADESILEYQSAIEFYKDKLHQVW</sequence>